<gene>
    <name evidence="1" type="ORF">QO001_004778</name>
</gene>
<dbReference type="AlphaFoldDB" id="A0AAJ1TS01"/>
<protein>
    <submittedName>
        <fullName evidence="1">Uncharacterized protein</fullName>
    </submittedName>
</protein>
<dbReference type="EMBL" id="JAUSWL010000010">
    <property type="protein sequence ID" value="MDQ0545831.1"/>
    <property type="molecule type" value="Genomic_DNA"/>
</dbReference>
<accession>A0AAJ1TS01</accession>
<comment type="caution">
    <text evidence="1">The sequence shown here is derived from an EMBL/GenBank/DDBJ whole genome shotgun (WGS) entry which is preliminary data.</text>
</comment>
<name>A0AAJ1TS01_9HYPH</name>
<sequence>MRELDWRPGGAIVSRMQDSTPAEARAMRPILHSLALGLALLSVAQPALARSAREDIEPAEERIFPFDAQIPGCQDPSVLERVSTNFAEKEAKYWNSSMTIRSFDTIERTAWRPWGLDTYPRRFCSATVTTSDGVRRKVDYSVRESLGIIGATWGVEFCVHGLDRDLAYAYATACRMARP</sequence>
<proteinExistence type="predicted"/>
<reference evidence="1" key="1">
    <citation type="submission" date="2023-07" db="EMBL/GenBank/DDBJ databases">
        <title>Genomic Encyclopedia of Type Strains, Phase IV (KMG-IV): sequencing the most valuable type-strain genomes for metagenomic binning, comparative biology and taxonomic classification.</title>
        <authorList>
            <person name="Goeker M."/>
        </authorList>
    </citation>
    <scope>NUCLEOTIDE SEQUENCE</scope>
    <source>
        <strain evidence="1">DSM 19569</strain>
    </source>
</reference>
<evidence type="ECO:0000313" key="1">
    <source>
        <dbReference type="EMBL" id="MDQ0545831.1"/>
    </source>
</evidence>
<organism evidence="1 2">
    <name type="scientific">Methylobacterium brachiatum</name>
    <dbReference type="NCBI Taxonomy" id="269660"/>
    <lineage>
        <taxon>Bacteria</taxon>
        <taxon>Pseudomonadati</taxon>
        <taxon>Pseudomonadota</taxon>
        <taxon>Alphaproteobacteria</taxon>
        <taxon>Hyphomicrobiales</taxon>
        <taxon>Methylobacteriaceae</taxon>
        <taxon>Methylobacterium</taxon>
    </lineage>
</organism>
<evidence type="ECO:0000313" key="2">
    <source>
        <dbReference type="Proteomes" id="UP001223420"/>
    </source>
</evidence>
<dbReference type="Proteomes" id="UP001223420">
    <property type="component" value="Unassembled WGS sequence"/>
</dbReference>